<evidence type="ECO:0000313" key="1">
    <source>
        <dbReference type="EMBL" id="HAT4309509.1"/>
    </source>
</evidence>
<sequence>MNSKDKEDLFISLNPFRTMKSGARSNLFCINAMAVDVDYKKKRIFKDLEPFQVIQLLEDEFFDKRIPTPTHIEYGNQIRLIYCVETCYIPKHKDNVLILARRISEVFAEELKDFGAEKQNIESYIRVPNGINSKNGATVKIFKYENSIRYTLRELQELWLEELPKWYKKKKGRVKANNKVVKLHNVFTLNSNRIRDLEKIQEWLNEIGQTEFRVRLNFLYRNFTLVRIKYQNGKLTEEDFNYAEEKMLKFNSKFKEPCRPHVIARNTRNVNTNQYLYKNETLANYLELSWELCEELGLESIYKPKTQQEWNKDYYKKNDKARAKEYKDKLKAQGKLSKKEEVKQRRAKIKDLLEQGLTQKNIYELLNISKRTCINDVSYLKEQGLI</sequence>
<name>A0A8H9R0J2_CLOPF</name>
<comment type="caution">
    <text evidence="1">The sequence shown here is derived from an EMBL/GenBank/DDBJ whole genome shotgun (WGS) entry which is preliminary data.</text>
</comment>
<organism evidence="1">
    <name type="scientific">Clostridium perfringens</name>
    <dbReference type="NCBI Taxonomy" id="1502"/>
    <lineage>
        <taxon>Bacteria</taxon>
        <taxon>Bacillati</taxon>
        <taxon>Bacillota</taxon>
        <taxon>Clostridia</taxon>
        <taxon>Eubacteriales</taxon>
        <taxon>Clostridiaceae</taxon>
        <taxon>Clostridium</taxon>
    </lineage>
</organism>
<dbReference type="Proteomes" id="UP000859547">
    <property type="component" value="Unassembled WGS sequence"/>
</dbReference>
<reference evidence="1" key="2">
    <citation type="submission" date="2020-07" db="EMBL/GenBank/DDBJ databases">
        <authorList>
            <consortium name="NCBI Pathogen Detection Project"/>
        </authorList>
    </citation>
    <scope>NUCLEOTIDE SEQUENCE</scope>
    <source>
        <strain evidence="1">C8</strain>
    </source>
</reference>
<reference evidence="1" key="1">
    <citation type="journal article" date="2018" name="Genome Biol.">
        <title>SKESA: strategic k-mer extension for scrupulous assemblies.</title>
        <authorList>
            <person name="Souvorov A."/>
            <person name="Agarwala R."/>
            <person name="Lipman D.J."/>
        </authorList>
    </citation>
    <scope>NUCLEOTIDE SEQUENCE</scope>
    <source>
        <strain evidence="1">C8</strain>
    </source>
</reference>
<gene>
    <name evidence="1" type="ORF">I9080_003371</name>
</gene>
<accession>A0A8H9R0J2</accession>
<proteinExistence type="predicted"/>
<dbReference type="EMBL" id="DACTCB010000041">
    <property type="protein sequence ID" value="HAT4309509.1"/>
    <property type="molecule type" value="Genomic_DNA"/>
</dbReference>
<protein>
    <submittedName>
        <fullName evidence="1">DNA-binding response regulator</fullName>
    </submittedName>
</protein>
<dbReference type="AlphaFoldDB" id="A0A8H9R0J2"/>
<keyword evidence="1" id="KW-0238">DNA-binding</keyword>
<dbReference type="GO" id="GO:0003677">
    <property type="term" value="F:DNA binding"/>
    <property type="evidence" value="ECO:0007669"/>
    <property type="project" value="UniProtKB-KW"/>
</dbReference>